<feature type="domain" description="SH3" evidence="12">
    <location>
        <begin position="210"/>
        <end position="269"/>
    </location>
</feature>
<evidence type="ECO:0000256" key="10">
    <source>
        <dbReference type="SAM" id="MobiDB-lite"/>
    </source>
</evidence>
<comment type="caution">
    <text evidence="13">The sequence shown here is derived from an EMBL/GenBank/DDBJ whole genome shotgun (WGS) entry which is preliminary data.</text>
</comment>
<dbReference type="AlphaFoldDB" id="A0A068S6F3"/>
<evidence type="ECO:0000256" key="6">
    <source>
        <dbReference type="ARBA" id="ARBA00022989"/>
    </source>
</evidence>
<evidence type="ECO:0000256" key="11">
    <source>
        <dbReference type="SAM" id="Phobius"/>
    </source>
</evidence>
<comment type="similarity">
    <text evidence="2">Belongs to the SHO1 family.</text>
</comment>
<keyword evidence="14" id="KW-1185">Reference proteome</keyword>
<dbReference type="InterPro" id="IPR035522">
    <property type="entry name" value="Sho1_SH3"/>
</dbReference>
<keyword evidence="3 9" id="KW-0728">SH3 domain</keyword>
<evidence type="ECO:0000256" key="7">
    <source>
        <dbReference type="ARBA" id="ARBA00023016"/>
    </source>
</evidence>
<keyword evidence="6 11" id="KW-1133">Transmembrane helix</keyword>
<feature type="transmembrane region" description="Helical" evidence="11">
    <location>
        <begin position="20"/>
        <end position="38"/>
    </location>
</feature>
<dbReference type="Pfam" id="PF00018">
    <property type="entry name" value="SH3_1"/>
    <property type="match status" value="1"/>
</dbReference>
<feature type="transmembrane region" description="Helical" evidence="11">
    <location>
        <begin position="83"/>
        <end position="99"/>
    </location>
</feature>
<sequence>MHNGFETNAHATDTDPSSWIPFILAPSLNVSSSLVFFFHQHHGQLRKHLSFDEPSCAYHILLCSGACVAALHGIAWWIIIFELFFTVGVVVALGLGGFLPHRGMLLTLLAISFVYLTYIIPLIKADGTPGGRATMGGLIILIIMQGFWIFLLGISEESRLYPLFYGRNNVNIPNISSSIRPSNFQSSYSRNKENPLPPIGSSSPGEGEAGSYTTAKAMHTYRANPQDPSELSFSKNEELEIIDRNGNWWKARKQDGSVGIVPSNYFSSV</sequence>
<evidence type="ECO:0000259" key="12">
    <source>
        <dbReference type="PROSITE" id="PS50002"/>
    </source>
</evidence>
<accession>A0A068S6F3</accession>
<dbReference type="OrthoDB" id="5983572at2759"/>
<evidence type="ECO:0000256" key="3">
    <source>
        <dbReference type="ARBA" id="ARBA00022443"/>
    </source>
</evidence>
<feature type="transmembrane region" description="Helical" evidence="11">
    <location>
        <begin position="58"/>
        <end position="77"/>
    </location>
</feature>
<evidence type="ECO:0000256" key="9">
    <source>
        <dbReference type="PROSITE-ProRule" id="PRU00192"/>
    </source>
</evidence>
<dbReference type="Proteomes" id="UP000027586">
    <property type="component" value="Unassembled WGS sequence"/>
</dbReference>
<reference evidence="13" key="1">
    <citation type="submission" date="2013-08" db="EMBL/GenBank/DDBJ databases">
        <title>Gene expansion shapes genome architecture in the human pathogen Lichtheimia corymbifera: an evolutionary genomics analysis in the ancient terrestrial Mucorales (Mucoromycotina).</title>
        <authorList>
            <person name="Schwartze V.U."/>
            <person name="Winter S."/>
            <person name="Shelest E."/>
            <person name="Marcet-Houben M."/>
            <person name="Horn F."/>
            <person name="Wehner S."/>
            <person name="Hoffmann K."/>
            <person name="Riege K."/>
            <person name="Sammeth M."/>
            <person name="Nowrousian M."/>
            <person name="Valiante V."/>
            <person name="Linde J."/>
            <person name="Jacobsen I.D."/>
            <person name="Marz M."/>
            <person name="Brakhage A.A."/>
            <person name="Gabaldon T."/>
            <person name="Bocker S."/>
            <person name="Voigt K."/>
        </authorList>
    </citation>
    <scope>NUCLEOTIDE SEQUENCE [LARGE SCALE GENOMIC DNA]</scope>
    <source>
        <strain evidence="13">FSU 9682</strain>
    </source>
</reference>
<dbReference type="EMBL" id="CBTN010000041">
    <property type="protein sequence ID" value="CDH56851.1"/>
    <property type="molecule type" value="Genomic_DNA"/>
</dbReference>
<feature type="transmembrane region" description="Helical" evidence="11">
    <location>
        <begin position="106"/>
        <end position="123"/>
    </location>
</feature>
<comment type="subcellular location">
    <subcellularLocation>
        <location evidence="1">Cell membrane</location>
        <topology evidence="1">Multi-pass membrane protein</topology>
    </subcellularLocation>
</comment>
<evidence type="ECO:0000256" key="8">
    <source>
        <dbReference type="ARBA" id="ARBA00023136"/>
    </source>
</evidence>
<evidence type="ECO:0000313" key="14">
    <source>
        <dbReference type="Proteomes" id="UP000027586"/>
    </source>
</evidence>
<dbReference type="GO" id="GO:0005886">
    <property type="term" value="C:plasma membrane"/>
    <property type="evidence" value="ECO:0007669"/>
    <property type="project" value="UniProtKB-SubCell"/>
</dbReference>
<organism evidence="13 14">
    <name type="scientific">Lichtheimia corymbifera JMRC:FSU:9682</name>
    <dbReference type="NCBI Taxonomy" id="1263082"/>
    <lineage>
        <taxon>Eukaryota</taxon>
        <taxon>Fungi</taxon>
        <taxon>Fungi incertae sedis</taxon>
        <taxon>Mucoromycota</taxon>
        <taxon>Mucoromycotina</taxon>
        <taxon>Mucoromycetes</taxon>
        <taxon>Mucorales</taxon>
        <taxon>Lichtheimiaceae</taxon>
        <taxon>Lichtheimia</taxon>
    </lineage>
</organism>
<dbReference type="PRINTS" id="PR00452">
    <property type="entry name" value="SH3DOMAIN"/>
</dbReference>
<evidence type="ECO:0000256" key="5">
    <source>
        <dbReference type="ARBA" id="ARBA00022692"/>
    </source>
</evidence>
<proteinExistence type="inferred from homology"/>
<protein>
    <recommendedName>
        <fullName evidence="12">SH3 domain-containing protein</fullName>
    </recommendedName>
</protein>
<evidence type="ECO:0000256" key="1">
    <source>
        <dbReference type="ARBA" id="ARBA00004651"/>
    </source>
</evidence>
<dbReference type="STRING" id="1263082.A0A068S6F3"/>
<name>A0A068S6F3_9FUNG</name>
<evidence type="ECO:0000313" key="13">
    <source>
        <dbReference type="EMBL" id="CDH56851.1"/>
    </source>
</evidence>
<keyword evidence="4" id="KW-1003">Cell membrane</keyword>
<dbReference type="InterPro" id="IPR001452">
    <property type="entry name" value="SH3_domain"/>
</dbReference>
<evidence type="ECO:0000256" key="2">
    <source>
        <dbReference type="ARBA" id="ARBA00009739"/>
    </source>
</evidence>
<dbReference type="Gene3D" id="2.30.30.40">
    <property type="entry name" value="SH3 Domains"/>
    <property type="match status" value="1"/>
</dbReference>
<feature type="compositionally biased region" description="Low complexity" evidence="10">
    <location>
        <begin position="199"/>
        <end position="211"/>
    </location>
</feature>
<keyword evidence="5 11" id="KW-0812">Transmembrane</keyword>
<gene>
    <name evidence="13" type="ORF">LCOR_07854.1</name>
</gene>
<dbReference type="CDD" id="cd11855">
    <property type="entry name" value="SH3_Sho1p"/>
    <property type="match status" value="1"/>
</dbReference>
<feature type="region of interest" description="Disordered" evidence="10">
    <location>
        <begin position="180"/>
        <end position="211"/>
    </location>
</feature>
<keyword evidence="7" id="KW-0346">Stress response</keyword>
<dbReference type="SMART" id="SM00326">
    <property type="entry name" value="SH3"/>
    <property type="match status" value="1"/>
</dbReference>
<feature type="transmembrane region" description="Helical" evidence="11">
    <location>
        <begin position="135"/>
        <end position="154"/>
    </location>
</feature>
<dbReference type="InterPro" id="IPR036028">
    <property type="entry name" value="SH3-like_dom_sf"/>
</dbReference>
<dbReference type="VEuPathDB" id="FungiDB:LCOR_07854.1"/>
<keyword evidence="8 11" id="KW-0472">Membrane</keyword>
<dbReference type="SUPFAM" id="SSF50044">
    <property type="entry name" value="SH3-domain"/>
    <property type="match status" value="1"/>
</dbReference>
<evidence type="ECO:0000256" key="4">
    <source>
        <dbReference type="ARBA" id="ARBA00022475"/>
    </source>
</evidence>
<dbReference type="PROSITE" id="PS50002">
    <property type="entry name" value="SH3"/>
    <property type="match status" value="1"/>
</dbReference>